<keyword evidence="2" id="KW-0813">Transport</keyword>
<dbReference type="GO" id="GO:0005886">
    <property type="term" value="C:plasma membrane"/>
    <property type="evidence" value="ECO:0007669"/>
    <property type="project" value="UniProtKB-SubCell"/>
</dbReference>
<comment type="caution">
    <text evidence="10">The sequence shown here is derived from an EMBL/GenBank/DDBJ whole genome shotgun (WGS) entry which is preliminary data.</text>
</comment>
<dbReference type="Proteomes" id="UP000543579">
    <property type="component" value="Unassembled WGS sequence"/>
</dbReference>
<dbReference type="PANTHER" id="PTHR32196:SF21">
    <property type="entry name" value="ABC TRANSPORTER PERMEASE PROTEIN YPHD-RELATED"/>
    <property type="match status" value="1"/>
</dbReference>
<dbReference type="Pfam" id="PF02653">
    <property type="entry name" value="BPD_transp_2"/>
    <property type="match status" value="1"/>
</dbReference>
<dbReference type="InterPro" id="IPR001851">
    <property type="entry name" value="ABC_transp_permease"/>
</dbReference>
<feature type="compositionally biased region" description="Low complexity" evidence="8">
    <location>
        <begin position="338"/>
        <end position="363"/>
    </location>
</feature>
<feature type="transmembrane region" description="Helical" evidence="9">
    <location>
        <begin position="252"/>
        <end position="271"/>
    </location>
</feature>
<keyword evidence="5 9" id="KW-0812">Transmembrane</keyword>
<feature type="transmembrane region" description="Helical" evidence="9">
    <location>
        <begin position="283"/>
        <end position="301"/>
    </location>
</feature>
<dbReference type="EMBL" id="JACHXY010000001">
    <property type="protein sequence ID" value="MBB3157932.1"/>
    <property type="molecule type" value="Genomic_DNA"/>
</dbReference>
<keyword evidence="4" id="KW-0997">Cell inner membrane</keyword>
<dbReference type="GO" id="GO:0022857">
    <property type="term" value="F:transmembrane transporter activity"/>
    <property type="evidence" value="ECO:0007669"/>
    <property type="project" value="InterPro"/>
</dbReference>
<gene>
    <name evidence="10" type="ORF">FHS07_001616</name>
</gene>
<evidence type="ECO:0000256" key="2">
    <source>
        <dbReference type="ARBA" id="ARBA00022448"/>
    </source>
</evidence>
<dbReference type="CDD" id="cd06579">
    <property type="entry name" value="TM_PBP1_transp_AraH_like"/>
    <property type="match status" value="1"/>
</dbReference>
<keyword evidence="3" id="KW-1003">Cell membrane</keyword>
<comment type="subcellular location">
    <subcellularLocation>
        <location evidence="1">Cell membrane</location>
        <topology evidence="1">Multi-pass membrane protein</topology>
    </subcellularLocation>
</comment>
<organism evidence="10 11">
    <name type="scientific">Microbacterium proteolyticum</name>
    <dbReference type="NCBI Taxonomy" id="1572644"/>
    <lineage>
        <taxon>Bacteria</taxon>
        <taxon>Bacillati</taxon>
        <taxon>Actinomycetota</taxon>
        <taxon>Actinomycetes</taxon>
        <taxon>Micrococcales</taxon>
        <taxon>Microbacteriaceae</taxon>
        <taxon>Microbacterium</taxon>
    </lineage>
</organism>
<evidence type="ECO:0000256" key="8">
    <source>
        <dbReference type="SAM" id="MobiDB-lite"/>
    </source>
</evidence>
<evidence type="ECO:0000256" key="5">
    <source>
        <dbReference type="ARBA" id="ARBA00022692"/>
    </source>
</evidence>
<feature type="transmembrane region" description="Helical" evidence="9">
    <location>
        <begin position="24"/>
        <end position="45"/>
    </location>
</feature>
<evidence type="ECO:0000313" key="11">
    <source>
        <dbReference type="Proteomes" id="UP000543579"/>
    </source>
</evidence>
<feature type="compositionally biased region" description="Low complexity" evidence="8">
    <location>
        <begin position="370"/>
        <end position="383"/>
    </location>
</feature>
<evidence type="ECO:0000256" key="3">
    <source>
        <dbReference type="ARBA" id="ARBA00022475"/>
    </source>
</evidence>
<feature type="region of interest" description="Disordered" evidence="8">
    <location>
        <begin position="335"/>
        <end position="383"/>
    </location>
</feature>
<evidence type="ECO:0000256" key="9">
    <source>
        <dbReference type="SAM" id="Phobius"/>
    </source>
</evidence>
<evidence type="ECO:0000256" key="7">
    <source>
        <dbReference type="ARBA" id="ARBA00023136"/>
    </source>
</evidence>
<sequence length="383" mass="38393">MSTTTTRTRWSGVAGSAASTVTRYGFVAAFALLVVFFSFASDAFLRPSNLLNVLDGVAILLLVALALTVVVSSGGIDLSAAVAVDFGAWFAIVSMMSFGMPWPVAVLLGLLGGALIGALNAFLIVGLGVTPFLATLGTFFIGRSAQQIGTNGGASVSFRAAPEGFTFLGSGDVLGVGIPVIIAAVAAVGVGILLHRTPAGVRIQAMGLQDRAAVVAGLRTRRIRVLVYVGAGVLCAAGGVLLSASLRLYTPLAGFSYLLDAIAAVFIGASMHPRSRPNVPGTVVGVLFLGVLANGLDLLGLDFNVKAAVQGVVLLVALVLAYTVAQRARAAAERKPAAKGAGSSAPAPTGPAAPAVAATDDAASNGRRATTTPPSDTTPGGPV</sequence>
<reference evidence="10 11" key="1">
    <citation type="submission" date="2020-08" db="EMBL/GenBank/DDBJ databases">
        <title>Genomic Encyclopedia of Type Strains, Phase III (KMG-III): the genomes of soil and plant-associated and newly described type strains.</title>
        <authorList>
            <person name="Whitman W."/>
        </authorList>
    </citation>
    <scope>NUCLEOTIDE SEQUENCE [LARGE SCALE GENOMIC DNA]</scope>
    <source>
        <strain evidence="10 11">CECT 8356</strain>
    </source>
</reference>
<evidence type="ECO:0000256" key="6">
    <source>
        <dbReference type="ARBA" id="ARBA00022989"/>
    </source>
</evidence>
<accession>A0A7W5GG76</accession>
<feature type="transmembrane region" description="Helical" evidence="9">
    <location>
        <begin position="307"/>
        <end position="325"/>
    </location>
</feature>
<dbReference type="AlphaFoldDB" id="A0A7W5GG76"/>
<evidence type="ECO:0000256" key="1">
    <source>
        <dbReference type="ARBA" id="ARBA00004651"/>
    </source>
</evidence>
<feature type="transmembrane region" description="Helical" evidence="9">
    <location>
        <begin position="57"/>
        <end position="76"/>
    </location>
</feature>
<protein>
    <submittedName>
        <fullName evidence="10">Ribose transport system permease protein</fullName>
    </submittedName>
</protein>
<proteinExistence type="predicted"/>
<dbReference type="PANTHER" id="PTHR32196">
    <property type="entry name" value="ABC TRANSPORTER PERMEASE PROTEIN YPHD-RELATED-RELATED"/>
    <property type="match status" value="1"/>
</dbReference>
<name>A0A7W5GG76_9MICO</name>
<feature type="transmembrane region" description="Helical" evidence="9">
    <location>
        <begin position="173"/>
        <end position="194"/>
    </location>
</feature>
<feature type="transmembrane region" description="Helical" evidence="9">
    <location>
        <begin position="88"/>
        <end position="111"/>
    </location>
</feature>
<keyword evidence="6 9" id="KW-1133">Transmembrane helix</keyword>
<evidence type="ECO:0000313" key="10">
    <source>
        <dbReference type="EMBL" id="MBB3157932.1"/>
    </source>
</evidence>
<feature type="transmembrane region" description="Helical" evidence="9">
    <location>
        <begin position="225"/>
        <end position="246"/>
    </location>
</feature>
<dbReference type="RefSeq" id="WP_183419301.1">
    <property type="nucleotide sequence ID" value="NZ_JACHXY010000001.1"/>
</dbReference>
<keyword evidence="7 9" id="KW-0472">Membrane</keyword>
<evidence type="ECO:0000256" key="4">
    <source>
        <dbReference type="ARBA" id="ARBA00022519"/>
    </source>
</evidence>
<feature type="transmembrane region" description="Helical" evidence="9">
    <location>
        <begin position="118"/>
        <end position="141"/>
    </location>
</feature>